<dbReference type="EMBL" id="KZ308211">
    <property type="protein sequence ID" value="KAG8224759.1"/>
    <property type="molecule type" value="Genomic_DNA"/>
</dbReference>
<feature type="domain" description="CUB" evidence="3">
    <location>
        <begin position="41"/>
        <end position="103"/>
    </location>
</feature>
<dbReference type="PROSITE" id="PS01180">
    <property type="entry name" value="CUB"/>
    <property type="match status" value="1"/>
</dbReference>
<evidence type="ECO:0000256" key="1">
    <source>
        <dbReference type="ARBA" id="ARBA00023157"/>
    </source>
</evidence>
<dbReference type="InterPro" id="IPR035914">
    <property type="entry name" value="Sperma_CUB_dom_sf"/>
</dbReference>
<evidence type="ECO:0000313" key="5">
    <source>
        <dbReference type="Proteomes" id="UP000792457"/>
    </source>
</evidence>
<accession>A0A8K0JZ66</accession>
<name>A0A8K0JZ66_LADFU</name>
<evidence type="ECO:0000313" key="4">
    <source>
        <dbReference type="EMBL" id="KAG8224759.1"/>
    </source>
</evidence>
<sequence>MYEKEEVMLISLGNNRFVTNWSGLGGHAILRHSSHNVTATCGDEIKNNITYFVNPGFPGLHSDLMECEIKVEKMASHVSQIRLDFEHFNLGQPNRRTGNCDSDVFIMGATSSKKKNTLKFPSLYYDVENLDGPLTIRMDLKKENMGRLWEIKVTQVRFNQRAPSGCMQYYRGTTGMIQTMNFADNGRHLANQDYSICMRQEEGFCSIAYEPCDENSFKIGPPLPGGAGSLGGAGPLGTNPLGGGPLLDDAGSGFEGFFRTEEEVNSIARQGLAQGECADRIVMPCDSEEFIAADPNGPGVCDLLHCGSSFCNSGEDPCRIESSTTPFHIQVLFGPGVREESPDDNLGMCLRYEQLPCI</sequence>
<evidence type="ECO:0000256" key="2">
    <source>
        <dbReference type="PROSITE-ProRule" id="PRU00059"/>
    </source>
</evidence>
<reference evidence="4" key="2">
    <citation type="submission" date="2017-10" db="EMBL/GenBank/DDBJ databases">
        <title>Ladona fulva Genome sequencing and assembly.</title>
        <authorList>
            <person name="Murali S."/>
            <person name="Richards S."/>
            <person name="Bandaranaike D."/>
            <person name="Bellair M."/>
            <person name="Blankenburg K."/>
            <person name="Chao H."/>
            <person name="Dinh H."/>
            <person name="Doddapaneni H."/>
            <person name="Dugan-Rocha S."/>
            <person name="Elkadiri S."/>
            <person name="Gnanaolivu R."/>
            <person name="Hernandez B."/>
            <person name="Skinner E."/>
            <person name="Javaid M."/>
            <person name="Lee S."/>
            <person name="Li M."/>
            <person name="Ming W."/>
            <person name="Munidasa M."/>
            <person name="Muniz J."/>
            <person name="Nguyen L."/>
            <person name="Hughes D."/>
            <person name="Osuji N."/>
            <person name="Pu L.-L."/>
            <person name="Puazo M."/>
            <person name="Qu C."/>
            <person name="Quiroz J."/>
            <person name="Raj R."/>
            <person name="Weissenberger G."/>
            <person name="Xin Y."/>
            <person name="Zou X."/>
            <person name="Han Y."/>
            <person name="Worley K."/>
            <person name="Muzny D."/>
            <person name="Gibbs R."/>
        </authorList>
    </citation>
    <scope>NUCLEOTIDE SEQUENCE</scope>
    <source>
        <strain evidence="4">Sampled in the wild</strain>
    </source>
</reference>
<dbReference type="Gene3D" id="2.60.120.290">
    <property type="entry name" value="Spermadhesin, CUB domain"/>
    <property type="match status" value="1"/>
</dbReference>
<dbReference type="InterPro" id="IPR000859">
    <property type="entry name" value="CUB_dom"/>
</dbReference>
<organism evidence="4 5">
    <name type="scientific">Ladona fulva</name>
    <name type="common">Scarce chaser dragonfly</name>
    <name type="synonym">Libellula fulva</name>
    <dbReference type="NCBI Taxonomy" id="123851"/>
    <lineage>
        <taxon>Eukaryota</taxon>
        <taxon>Metazoa</taxon>
        <taxon>Ecdysozoa</taxon>
        <taxon>Arthropoda</taxon>
        <taxon>Hexapoda</taxon>
        <taxon>Insecta</taxon>
        <taxon>Pterygota</taxon>
        <taxon>Palaeoptera</taxon>
        <taxon>Odonata</taxon>
        <taxon>Epiprocta</taxon>
        <taxon>Anisoptera</taxon>
        <taxon>Libelluloidea</taxon>
        <taxon>Libellulidae</taxon>
        <taxon>Ladona</taxon>
    </lineage>
</organism>
<keyword evidence="5" id="KW-1185">Reference proteome</keyword>
<keyword evidence="1" id="KW-1015">Disulfide bond</keyword>
<gene>
    <name evidence="4" type="ORF">J437_LFUL005328</name>
</gene>
<dbReference type="InterPro" id="IPR058698">
    <property type="entry name" value="CUB_metazoa"/>
</dbReference>
<dbReference type="PANTHER" id="PTHR33236">
    <property type="entry name" value="INTRAFLAGELLAR TRANSPORT PROTEIN 122 FAMILY PROTEIN-RELATED"/>
    <property type="match status" value="1"/>
</dbReference>
<comment type="caution">
    <text evidence="4">The sequence shown here is derived from an EMBL/GenBank/DDBJ whole genome shotgun (WGS) entry which is preliminary data.</text>
</comment>
<dbReference type="SUPFAM" id="SSF49854">
    <property type="entry name" value="Spermadhesin, CUB domain"/>
    <property type="match status" value="1"/>
</dbReference>
<dbReference type="Pfam" id="PF26080">
    <property type="entry name" value="CUB_animal"/>
    <property type="match status" value="1"/>
</dbReference>
<proteinExistence type="predicted"/>
<comment type="caution">
    <text evidence="2">Lacks conserved residue(s) required for the propagation of feature annotation.</text>
</comment>
<dbReference type="AlphaFoldDB" id="A0A8K0JZ66"/>
<reference evidence="4" key="1">
    <citation type="submission" date="2013-04" db="EMBL/GenBank/DDBJ databases">
        <authorList>
            <person name="Qu J."/>
            <person name="Murali S.C."/>
            <person name="Bandaranaike D."/>
            <person name="Bellair M."/>
            <person name="Blankenburg K."/>
            <person name="Chao H."/>
            <person name="Dinh H."/>
            <person name="Doddapaneni H."/>
            <person name="Downs B."/>
            <person name="Dugan-Rocha S."/>
            <person name="Elkadiri S."/>
            <person name="Gnanaolivu R.D."/>
            <person name="Hernandez B."/>
            <person name="Javaid M."/>
            <person name="Jayaseelan J.C."/>
            <person name="Lee S."/>
            <person name="Li M."/>
            <person name="Ming W."/>
            <person name="Munidasa M."/>
            <person name="Muniz J."/>
            <person name="Nguyen L."/>
            <person name="Ongeri F."/>
            <person name="Osuji N."/>
            <person name="Pu L.-L."/>
            <person name="Puazo M."/>
            <person name="Qu C."/>
            <person name="Quiroz J."/>
            <person name="Raj R."/>
            <person name="Weissenberger G."/>
            <person name="Xin Y."/>
            <person name="Zou X."/>
            <person name="Han Y."/>
            <person name="Richards S."/>
            <person name="Worley K."/>
            <person name="Muzny D."/>
            <person name="Gibbs R."/>
        </authorList>
    </citation>
    <scope>NUCLEOTIDE SEQUENCE</scope>
    <source>
        <strain evidence="4">Sampled in the wild</strain>
    </source>
</reference>
<evidence type="ECO:0000259" key="3">
    <source>
        <dbReference type="PROSITE" id="PS01180"/>
    </source>
</evidence>
<dbReference type="PANTHER" id="PTHR33236:SF4">
    <property type="entry name" value="CUB DOMAIN-CONTAINING PROTEIN"/>
    <property type="match status" value="1"/>
</dbReference>
<dbReference type="OrthoDB" id="6344756at2759"/>
<protein>
    <recommendedName>
        <fullName evidence="3">CUB domain-containing protein</fullName>
    </recommendedName>
</protein>
<dbReference type="Proteomes" id="UP000792457">
    <property type="component" value="Unassembled WGS sequence"/>
</dbReference>